<dbReference type="SUPFAM" id="SSF52540">
    <property type="entry name" value="P-loop containing nucleoside triphosphate hydrolases"/>
    <property type="match status" value="1"/>
</dbReference>
<dbReference type="PROSITE" id="PS00211">
    <property type="entry name" value="ABC_TRANSPORTER_1"/>
    <property type="match status" value="1"/>
</dbReference>
<evidence type="ECO:0000259" key="4">
    <source>
        <dbReference type="PROSITE" id="PS50893"/>
    </source>
</evidence>
<accession>A0ABX7B3S1</accession>
<reference evidence="5" key="1">
    <citation type="submission" date="2021-02" db="EMBL/GenBank/DDBJ databases">
        <title>Skermanella TT6 skin isolate.</title>
        <authorList>
            <person name="Lee K."/>
            <person name="Ganzorig M."/>
        </authorList>
    </citation>
    <scope>NUCLEOTIDE SEQUENCE</scope>
    <source>
        <strain evidence="5">TT6</strain>
    </source>
</reference>
<dbReference type="InterPro" id="IPR003439">
    <property type="entry name" value="ABC_transporter-like_ATP-bd"/>
</dbReference>
<keyword evidence="2" id="KW-0547">Nucleotide-binding</keyword>
<keyword evidence="3 5" id="KW-0067">ATP-binding</keyword>
<dbReference type="RefSeq" id="WP_201072454.1">
    <property type="nucleotide sequence ID" value="NZ_CP067420.1"/>
</dbReference>
<dbReference type="InterPro" id="IPR017871">
    <property type="entry name" value="ABC_transporter-like_CS"/>
</dbReference>
<keyword evidence="6" id="KW-1185">Reference proteome</keyword>
<evidence type="ECO:0000256" key="3">
    <source>
        <dbReference type="ARBA" id="ARBA00022840"/>
    </source>
</evidence>
<dbReference type="PROSITE" id="PS50893">
    <property type="entry name" value="ABC_TRANSPORTER_2"/>
    <property type="match status" value="1"/>
</dbReference>
<evidence type="ECO:0000313" key="5">
    <source>
        <dbReference type="EMBL" id="QQP88052.1"/>
    </source>
</evidence>
<dbReference type="PANTHER" id="PTHR43023">
    <property type="entry name" value="PROTEIN TRIGALACTOSYLDIACYLGLYCEROL 3, CHLOROPLASTIC"/>
    <property type="match status" value="1"/>
</dbReference>
<dbReference type="Gene3D" id="3.40.50.300">
    <property type="entry name" value="P-loop containing nucleotide triphosphate hydrolases"/>
    <property type="match status" value="1"/>
</dbReference>
<protein>
    <submittedName>
        <fullName evidence="5">ATP-binding cassette domain-containing protein</fullName>
    </submittedName>
</protein>
<dbReference type="Pfam" id="PF00005">
    <property type="entry name" value="ABC_tran"/>
    <property type="match status" value="1"/>
</dbReference>
<feature type="domain" description="ABC transporter" evidence="4">
    <location>
        <begin position="25"/>
        <end position="261"/>
    </location>
</feature>
<dbReference type="PANTHER" id="PTHR43023:SF3">
    <property type="entry name" value="PROTEIN TRIGALACTOSYLDIACYLGLYCEROL 3, CHLOROPLASTIC"/>
    <property type="match status" value="1"/>
</dbReference>
<dbReference type="GO" id="GO:0005524">
    <property type="term" value="F:ATP binding"/>
    <property type="evidence" value="ECO:0007669"/>
    <property type="project" value="UniProtKB-KW"/>
</dbReference>
<evidence type="ECO:0000256" key="2">
    <source>
        <dbReference type="ARBA" id="ARBA00022741"/>
    </source>
</evidence>
<name>A0ABX7B3S1_9PROT</name>
<evidence type="ECO:0000256" key="1">
    <source>
        <dbReference type="ARBA" id="ARBA00022448"/>
    </source>
</evidence>
<dbReference type="InterPro" id="IPR003593">
    <property type="entry name" value="AAA+_ATPase"/>
</dbReference>
<dbReference type="Proteomes" id="UP000595197">
    <property type="component" value="Chromosome"/>
</dbReference>
<sequence length="276" mass="29470">MTHTAVGKPADAAPGARAEAGTPKLKLSGLHKSFGSKHVLNGLDLEVGRAESLVVIGGSGTGKSVMLKCALGLMHPDSGSIKIDGEETANLRPRDRERVMRKFGMLFQGAALFDSLPVWENVAFGLIQGEKMSRGKAREIAVEKLSAVGLAREVADLFPAELSGGMQKRVGLARAIATQPEIIFFDEPTTGLDPIMADVINDLIIKCVKDLGATALSITHDMASARKIADRIAMIYKGKIIWSGPVSEIDNSGNPYVDQFIHGRADGPIQMEVMQP</sequence>
<keyword evidence="1" id="KW-0813">Transport</keyword>
<dbReference type="CDD" id="cd03261">
    <property type="entry name" value="ABC_Org_Solvent_Resistant"/>
    <property type="match status" value="1"/>
</dbReference>
<gene>
    <name evidence="5" type="ORF">IGS68_18545</name>
</gene>
<dbReference type="InterPro" id="IPR027417">
    <property type="entry name" value="P-loop_NTPase"/>
</dbReference>
<evidence type="ECO:0000313" key="6">
    <source>
        <dbReference type="Proteomes" id="UP000595197"/>
    </source>
</evidence>
<dbReference type="EMBL" id="CP067420">
    <property type="protein sequence ID" value="QQP88052.1"/>
    <property type="molecule type" value="Genomic_DNA"/>
</dbReference>
<dbReference type="SMART" id="SM00382">
    <property type="entry name" value="AAA"/>
    <property type="match status" value="1"/>
</dbReference>
<proteinExistence type="predicted"/>
<organism evidence="5 6">
    <name type="scientific">Skermanella cutis</name>
    <dbReference type="NCBI Taxonomy" id="2775420"/>
    <lineage>
        <taxon>Bacteria</taxon>
        <taxon>Pseudomonadati</taxon>
        <taxon>Pseudomonadota</taxon>
        <taxon>Alphaproteobacteria</taxon>
        <taxon>Rhodospirillales</taxon>
        <taxon>Azospirillaceae</taxon>
        <taxon>Skermanella</taxon>
    </lineage>
</organism>